<comment type="caution">
    <text evidence="2">The sequence shown here is derived from an EMBL/GenBank/DDBJ whole genome shotgun (WGS) entry which is preliminary data.</text>
</comment>
<reference evidence="2 4" key="1">
    <citation type="submission" date="2015-02" db="EMBL/GenBank/DDBJ databases">
        <title>Physiological reanalysis, assessment of diazotrophy, and genome sequences of multiple isolates of Streptomyces thermoautotrophicus.</title>
        <authorList>
            <person name="MacKellar D.C."/>
            <person name="Lieber L."/>
            <person name="Norman J."/>
            <person name="Bolger A."/>
            <person name="Tobin C."/>
            <person name="Murray J.W."/>
            <person name="Prell J."/>
        </authorList>
    </citation>
    <scope>NUCLEOTIDE SEQUENCE [LARGE SCALE GENOMIC DNA]</scope>
    <source>
        <strain evidence="2 4">UBT1</strain>
    </source>
</reference>
<accession>A0A132N6S2</accession>
<dbReference type="Proteomes" id="UP000070598">
    <property type="component" value="Unassembled WGS sequence"/>
</dbReference>
<evidence type="ECO:0000313" key="2">
    <source>
        <dbReference type="EMBL" id="KWX05819.1"/>
    </source>
</evidence>
<dbReference type="PATRIC" id="fig|1469144.8.peg.4659"/>
<dbReference type="Proteomes" id="UP000070659">
    <property type="component" value="Unassembled WGS sequence"/>
</dbReference>
<organism evidence="2 3">
    <name type="scientific">Carbonactinospora thermoautotrophica</name>
    <dbReference type="NCBI Taxonomy" id="1469144"/>
    <lineage>
        <taxon>Bacteria</taxon>
        <taxon>Bacillati</taxon>
        <taxon>Actinomycetota</taxon>
        <taxon>Actinomycetes</taxon>
        <taxon>Kitasatosporales</taxon>
        <taxon>Carbonactinosporaceae</taxon>
        <taxon>Carbonactinospora</taxon>
    </lineage>
</organism>
<gene>
    <name evidence="1" type="ORF">TH66_05120</name>
    <name evidence="2" type="ORF">TR74_23465</name>
</gene>
<name>A0A132N6S2_9ACTN</name>
<dbReference type="AlphaFoldDB" id="A0A132N6S2"/>
<evidence type="ECO:0000313" key="4">
    <source>
        <dbReference type="Proteomes" id="UP000070659"/>
    </source>
</evidence>
<evidence type="ECO:0000313" key="1">
    <source>
        <dbReference type="EMBL" id="KWX05108.1"/>
    </source>
</evidence>
<sequence length="78" mass="8044">MQEHSRTTFDKGVTRPDHVITRCTGDSTGCGSSGTAAFGNDLPTLPDFLAEICARHAARCLAASGSPTTLVNGAIHTA</sequence>
<proteinExistence type="predicted"/>
<evidence type="ECO:0000313" key="3">
    <source>
        <dbReference type="Proteomes" id="UP000070598"/>
    </source>
</evidence>
<dbReference type="EMBL" id="JYIK01001117">
    <property type="protein sequence ID" value="KWX05819.1"/>
    <property type="molecule type" value="Genomic_DNA"/>
</dbReference>
<protein>
    <submittedName>
        <fullName evidence="2">Uncharacterized protein</fullName>
    </submittedName>
</protein>
<dbReference type="EMBL" id="JYIJ01000013">
    <property type="protein sequence ID" value="KWX05108.1"/>
    <property type="molecule type" value="Genomic_DNA"/>
</dbReference>
<reference evidence="3" key="2">
    <citation type="submission" date="2015-02" db="EMBL/GenBank/DDBJ databases">
        <title>Physiological reanalysis, assessment of diazotrophy, and genome sequences of multiple isolates of Streptomyces thermoautotrophicus.</title>
        <authorList>
            <person name="MacKellar D.C."/>
            <person name="Lieber L."/>
            <person name="Norman J."/>
            <person name="Bolger A."/>
            <person name="Tobin C."/>
            <person name="Murray J.W."/>
            <person name="Friesen M."/>
            <person name="Prell J."/>
        </authorList>
    </citation>
    <scope>NUCLEOTIDE SEQUENCE [LARGE SCALE GENOMIC DNA]</scope>
    <source>
        <strain evidence="3">UBT1</strain>
    </source>
</reference>